<evidence type="ECO:0000313" key="5">
    <source>
        <dbReference type="EMBL" id="KAJ6798085.1"/>
    </source>
</evidence>
<accession>A0AAX6E2C0</accession>
<dbReference type="GO" id="GO:0035251">
    <property type="term" value="F:UDP-glucosyltransferase activity"/>
    <property type="evidence" value="ECO:0007669"/>
    <property type="project" value="InterPro"/>
</dbReference>
<keyword evidence="2 3" id="KW-0808">Transferase</keyword>
<evidence type="ECO:0000313" key="6">
    <source>
        <dbReference type="Proteomes" id="UP001140949"/>
    </source>
</evidence>
<dbReference type="PANTHER" id="PTHR48048:SF89">
    <property type="entry name" value="GLYCOSYLTRANSFERASE"/>
    <property type="match status" value="1"/>
</dbReference>
<comment type="caution">
    <text evidence="5">The sequence shown here is derived from an EMBL/GenBank/DDBJ whole genome shotgun (WGS) entry which is preliminary data.</text>
</comment>
<evidence type="ECO:0000256" key="1">
    <source>
        <dbReference type="ARBA" id="ARBA00009995"/>
    </source>
</evidence>
<evidence type="ECO:0000256" key="4">
    <source>
        <dbReference type="RuleBase" id="RU362057"/>
    </source>
</evidence>
<comment type="similarity">
    <text evidence="1 3">Belongs to the UDP-glycosyltransferase family.</text>
</comment>
<dbReference type="EC" id="2.4.1.-" evidence="4"/>
<organism evidence="5 6">
    <name type="scientific">Iris pallida</name>
    <name type="common">Sweet iris</name>
    <dbReference type="NCBI Taxonomy" id="29817"/>
    <lineage>
        <taxon>Eukaryota</taxon>
        <taxon>Viridiplantae</taxon>
        <taxon>Streptophyta</taxon>
        <taxon>Embryophyta</taxon>
        <taxon>Tracheophyta</taxon>
        <taxon>Spermatophyta</taxon>
        <taxon>Magnoliopsida</taxon>
        <taxon>Liliopsida</taxon>
        <taxon>Asparagales</taxon>
        <taxon>Iridaceae</taxon>
        <taxon>Iridoideae</taxon>
        <taxon>Irideae</taxon>
        <taxon>Iris</taxon>
    </lineage>
</organism>
<dbReference type="InterPro" id="IPR035595">
    <property type="entry name" value="UDP_glycos_trans_CS"/>
</dbReference>
<dbReference type="PROSITE" id="PS00375">
    <property type="entry name" value="UDPGT"/>
    <property type="match status" value="1"/>
</dbReference>
<dbReference type="Gene3D" id="3.40.50.2000">
    <property type="entry name" value="Glycogen Phosphorylase B"/>
    <property type="match status" value="2"/>
</dbReference>
<dbReference type="CDD" id="cd03784">
    <property type="entry name" value="GT1_Gtf-like"/>
    <property type="match status" value="1"/>
</dbReference>
<gene>
    <name evidence="5" type="ORF">M6B38_213215</name>
</gene>
<evidence type="ECO:0000256" key="3">
    <source>
        <dbReference type="RuleBase" id="RU003718"/>
    </source>
</evidence>
<evidence type="ECO:0000256" key="2">
    <source>
        <dbReference type="ARBA" id="ARBA00022679"/>
    </source>
</evidence>
<dbReference type="EMBL" id="JANAVB010040418">
    <property type="protein sequence ID" value="KAJ6798085.1"/>
    <property type="molecule type" value="Genomic_DNA"/>
</dbReference>
<dbReference type="InterPro" id="IPR002213">
    <property type="entry name" value="UDP_glucos_trans"/>
</dbReference>
<protein>
    <recommendedName>
        <fullName evidence="4">Glycosyltransferase</fullName>
        <ecNumber evidence="4">2.4.1.-</ecNumber>
    </recommendedName>
</protein>
<name>A0AAX6E2C0_IRIPA</name>
<dbReference type="PANTHER" id="PTHR48048">
    <property type="entry name" value="GLYCOSYLTRANSFERASE"/>
    <property type="match status" value="1"/>
</dbReference>
<dbReference type="Proteomes" id="UP001140949">
    <property type="component" value="Unassembled WGS sequence"/>
</dbReference>
<dbReference type="InterPro" id="IPR050481">
    <property type="entry name" value="UDP-glycosyltransf_plant"/>
</dbReference>
<dbReference type="FunFam" id="3.40.50.2000:FF:000020">
    <property type="entry name" value="Glycosyltransferase"/>
    <property type="match status" value="1"/>
</dbReference>
<sequence length="476" mass="52872">MLSVKNFERIMSATPTTVVLYPSPGMGHLVSMFELAKLLDSHGLSVTVIIVEPHYNTGSTAAFIARSSASNPSNRTIVLPRPDSLPHNPSRHHEAHAFDLLRLSNPELRRFLHESPPSALVLDYFCGYALDVSAELRIPAYYFFTSGAGVLSVFLHFPDLHSRTTASFREMGSNPLHFPGIPPIPANHMPVPMLDRDDPVYESFLYFSKRLKEAGRYIINTFEDLQPRAVAAISDGALPPNYFCIGPLIQSRDRESSRGGSECLAWLDAQPKKSVVFLCFGSIGLFSSEQLKEMAVGLERSGQRFLWVVRSPPSGDPDKLLEAPPEPDLERILPEGFLERTKGRGLVVKSWAPQAEVLEHGSVGGFVTHCGWNSTLEAIVNGVPMVAWPMYAEQWMNKVFLVEEMKLAVPMEGYDKDIVSAEEVERKVRWLMESEGGVELRARTERAKERAAASLAEGGKSKVALLELVERMKRGI</sequence>
<dbReference type="AlphaFoldDB" id="A0AAX6E2C0"/>
<keyword evidence="6" id="KW-1185">Reference proteome</keyword>
<proteinExistence type="inferred from homology"/>
<reference evidence="5" key="2">
    <citation type="submission" date="2023-04" db="EMBL/GenBank/DDBJ databases">
        <authorList>
            <person name="Bruccoleri R.E."/>
            <person name="Oakeley E.J."/>
            <person name="Faust A.-M."/>
            <person name="Dessus-Babus S."/>
            <person name="Altorfer M."/>
            <person name="Burckhardt D."/>
            <person name="Oertli M."/>
            <person name="Naumann U."/>
            <person name="Petersen F."/>
            <person name="Wong J."/>
        </authorList>
    </citation>
    <scope>NUCLEOTIDE SEQUENCE</scope>
    <source>
        <strain evidence="5">GSM-AAB239-AS_SAM_17_03QT</strain>
        <tissue evidence="5">Leaf</tissue>
    </source>
</reference>
<keyword evidence="3" id="KW-0328">Glycosyltransferase</keyword>
<reference evidence="5" key="1">
    <citation type="journal article" date="2023" name="GigaByte">
        <title>Genome assembly of the bearded iris, Iris pallida Lam.</title>
        <authorList>
            <person name="Bruccoleri R.E."/>
            <person name="Oakeley E.J."/>
            <person name="Faust A.M.E."/>
            <person name="Altorfer M."/>
            <person name="Dessus-Babus S."/>
            <person name="Burckhardt D."/>
            <person name="Oertli M."/>
            <person name="Naumann U."/>
            <person name="Petersen F."/>
            <person name="Wong J."/>
        </authorList>
    </citation>
    <scope>NUCLEOTIDE SEQUENCE</scope>
    <source>
        <strain evidence="5">GSM-AAB239-AS_SAM_17_03QT</strain>
    </source>
</reference>
<dbReference type="SUPFAM" id="SSF53756">
    <property type="entry name" value="UDP-Glycosyltransferase/glycogen phosphorylase"/>
    <property type="match status" value="1"/>
</dbReference>
<dbReference type="Pfam" id="PF00201">
    <property type="entry name" value="UDPGT"/>
    <property type="match status" value="1"/>
</dbReference>